<proteinExistence type="predicted"/>
<keyword evidence="2" id="KW-1185">Reference proteome</keyword>
<accession>I4CDE4</accession>
<sequence>MSFMDYMPWCWWREYKCPDESREDILDHAEDEYYHHERRKFYEFGRYDINGKVADGTHDYLIPRIPANSGIPGTPYIIKEVGILDK</sequence>
<protein>
    <submittedName>
        <fullName evidence="1">Uncharacterized protein</fullName>
    </submittedName>
</protein>
<dbReference type="RefSeq" id="WP_014812690.1">
    <property type="nucleotide sequence ID" value="NC_018025.1"/>
</dbReference>
<dbReference type="AlphaFoldDB" id="I4CDE4"/>
<gene>
    <name evidence="1" type="ordered locus">Desti_4971</name>
</gene>
<dbReference type="STRING" id="706587.Desti_4971"/>
<organism evidence="1 2">
    <name type="scientific">Desulfomonile tiedjei (strain ATCC 49306 / DSM 6799 / DCB-1)</name>
    <dbReference type="NCBI Taxonomy" id="706587"/>
    <lineage>
        <taxon>Bacteria</taxon>
        <taxon>Pseudomonadati</taxon>
        <taxon>Thermodesulfobacteriota</taxon>
        <taxon>Desulfomonilia</taxon>
        <taxon>Desulfomonilales</taxon>
        <taxon>Desulfomonilaceae</taxon>
        <taxon>Desulfomonile</taxon>
    </lineage>
</organism>
<evidence type="ECO:0000313" key="2">
    <source>
        <dbReference type="Proteomes" id="UP000006055"/>
    </source>
</evidence>
<dbReference type="Proteomes" id="UP000006055">
    <property type="component" value="Chromosome"/>
</dbReference>
<reference evidence="2" key="1">
    <citation type="submission" date="2012-06" db="EMBL/GenBank/DDBJ databases">
        <title>Complete sequence of chromosome of Desulfomonile tiedjei DSM 6799.</title>
        <authorList>
            <person name="Lucas S."/>
            <person name="Copeland A."/>
            <person name="Lapidus A."/>
            <person name="Glavina del Rio T."/>
            <person name="Dalin E."/>
            <person name="Tice H."/>
            <person name="Bruce D."/>
            <person name="Goodwin L."/>
            <person name="Pitluck S."/>
            <person name="Peters L."/>
            <person name="Ovchinnikova G."/>
            <person name="Zeytun A."/>
            <person name="Lu M."/>
            <person name="Kyrpides N."/>
            <person name="Mavromatis K."/>
            <person name="Ivanova N."/>
            <person name="Brettin T."/>
            <person name="Detter J.C."/>
            <person name="Han C."/>
            <person name="Larimer F."/>
            <person name="Land M."/>
            <person name="Hauser L."/>
            <person name="Markowitz V."/>
            <person name="Cheng J.-F."/>
            <person name="Hugenholtz P."/>
            <person name="Woyke T."/>
            <person name="Wu D."/>
            <person name="Spring S."/>
            <person name="Schroeder M."/>
            <person name="Brambilla E."/>
            <person name="Klenk H.-P."/>
            <person name="Eisen J.A."/>
        </authorList>
    </citation>
    <scope>NUCLEOTIDE SEQUENCE [LARGE SCALE GENOMIC DNA]</scope>
    <source>
        <strain evidence="2">ATCC 49306 / DSM 6799 / DCB-1</strain>
    </source>
</reference>
<dbReference type="HOGENOM" id="CLU_2492824_0_0_7"/>
<name>I4CDE4_DESTA</name>
<evidence type="ECO:0000313" key="1">
    <source>
        <dbReference type="EMBL" id="AFM27585.1"/>
    </source>
</evidence>
<dbReference type="KEGG" id="dti:Desti_4971"/>
<dbReference type="EMBL" id="CP003360">
    <property type="protein sequence ID" value="AFM27585.1"/>
    <property type="molecule type" value="Genomic_DNA"/>
</dbReference>